<evidence type="ECO:0000313" key="2">
    <source>
        <dbReference type="EMBL" id="AHG02318.1"/>
    </source>
</evidence>
<organism evidence="2 3">
    <name type="scientific">Halostagnicola larsenii XH-48</name>
    <dbReference type="NCBI Taxonomy" id="797299"/>
    <lineage>
        <taxon>Archaea</taxon>
        <taxon>Methanobacteriati</taxon>
        <taxon>Methanobacteriota</taxon>
        <taxon>Stenosarchaea group</taxon>
        <taxon>Halobacteria</taxon>
        <taxon>Halobacteriales</taxon>
        <taxon>Natrialbaceae</taxon>
        <taxon>Halostagnicola</taxon>
    </lineage>
</organism>
<gene>
    <name evidence="2" type="ORF">HALLA_20665</name>
</gene>
<feature type="transmembrane region" description="Helical" evidence="1">
    <location>
        <begin position="37"/>
        <end position="57"/>
    </location>
</feature>
<evidence type="ECO:0008006" key="4">
    <source>
        <dbReference type="Google" id="ProtNLM"/>
    </source>
</evidence>
<accession>W0JZE2</accession>
<proteinExistence type="predicted"/>
<dbReference type="AlphaFoldDB" id="W0JZE2"/>
<keyword evidence="3" id="KW-1185">Reference proteome</keyword>
<dbReference type="KEGG" id="hlr:HALLA_20665"/>
<dbReference type="EMBL" id="CP007059">
    <property type="protein sequence ID" value="AHG02318.1"/>
    <property type="molecule type" value="Genomic_DNA"/>
</dbReference>
<name>W0JZE2_9EURY</name>
<keyword evidence="1" id="KW-1133">Transmembrane helix</keyword>
<keyword evidence="1" id="KW-0812">Transmembrane</keyword>
<dbReference type="Proteomes" id="UP000019024">
    <property type="component" value="Plasmid unnamed4"/>
</dbReference>
<dbReference type="eggNOG" id="arCOG10320">
    <property type="taxonomic scope" value="Archaea"/>
</dbReference>
<keyword evidence="1" id="KW-0472">Membrane</keyword>
<reference evidence="2 3" key="1">
    <citation type="submission" date="2014-01" db="EMBL/GenBank/DDBJ databases">
        <authorList>
            <consortium name="DOE Joint Genome Institute"/>
            <person name="Anderson I."/>
            <person name="Huntemann M."/>
            <person name="Han J."/>
            <person name="Chen A."/>
            <person name="Kyrpides N."/>
            <person name="Mavromatis K."/>
            <person name="Markowitz V."/>
            <person name="Palaniappan K."/>
            <person name="Ivanova N."/>
            <person name="Schaumberg A."/>
            <person name="Pati A."/>
            <person name="Liolios K."/>
            <person name="Nordberg H.P."/>
            <person name="Cantor M.N."/>
            <person name="Hua S.X."/>
            <person name="Woyke T."/>
        </authorList>
    </citation>
    <scope>NUCLEOTIDE SEQUENCE [LARGE SCALE GENOMIC DNA]</scope>
    <source>
        <strain evidence="2 3">XH-48</strain>
        <plasmid evidence="3">3</plasmid>
    </source>
</reference>
<geneLocation type="plasmid" evidence="3">
    <name>3</name>
</geneLocation>
<dbReference type="OrthoDB" id="197586at2157"/>
<keyword evidence="2" id="KW-0614">Plasmid</keyword>
<feature type="transmembrane region" description="Helical" evidence="1">
    <location>
        <begin position="69"/>
        <end position="94"/>
    </location>
</feature>
<evidence type="ECO:0000313" key="3">
    <source>
        <dbReference type="Proteomes" id="UP000019024"/>
    </source>
</evidence>
<evidence type="ECO:0000256" key="1">
    <source>
        <dbReference type="SAM" id="Phobius"/>
    </source>
</evidence>
<dbReference type="GeneID" id="25147649"/>
<sequence>MSFSALDPAVLSILEVVLTHGFGGRGPTAGFPDTGTWLIFGIILMPVYVMIAAWFLGSPRKPKLAAMGVGYLVIITTVLWITMFFAMEVVGIIFY</sequence>
<protein>
    <recommendedName>
        <fullName evidence="4">Yip1 domain-containing protein</fullName>
    </recommendedName>
</protein>
<dbReference type="RefSeq" id="WP_049955121.1">
    <property type="nucleotide sequence ID" value="NZ_CP007059.1"/>
</dbReference>
<dbReference type="HOGENOM" id="CLU_2271120_0_0_2"/>